<dbReference type="RefSeq" id="WP_075019764.1">
    <property type="nucleotide sequence ID" value="NZ_CP083237.1"/>
</dbReference>
<evidence type="ECO:0000256" key="1">
    <source>
        <dbReference type="SAM" id="SignalP"/>
    </source>
</evidence>
<gene>
    <name evidence="2" type="ORF">SAMN04489713_101461</name>
</gene>
<dbReference type="GeneID" id="99656308"/>
<reference evidence="2 3" key="1">
    <citation type="submission" date="2016-10" db="EMBL/GenBank/DDBJ databases">
        <authorList>
            <person name="de Groot N.N."/>
        </authorList>
    </citation>
    <scope>NUCLEOTIDE SEQUENCE [LARGE SCALE GENOMIC DNA]</scope>
    <source>
        <strain evidence="2 3">DSM 43067</strain>
    </source>
</reference>
<dbReference type="InParanoid" id="A0A1I4WRT6"/>
<dbReference type="STRING" id="1993.SAMN04489713_101461"/>
<name>A0A1I4WRT6_9ACTN</name>
<organism evidence="2 3">
    <name type="scientific">Actinomadura madurae</name>
    <dbReference type="NCBI Taxonomy" id="1993"/>
    <lineage>
        <taxon>Bacteria</taxon>
        <taxon>Bacillati</taxon>
        <taxon>Actinomycetota</taxon>
        <taxon>Actinomycetes</taxon>
        <taxon>Streptosporangiales</taxon>
        <taxon>Thermomonosporaceae</taxon>
        <taxon>Actinomadura</taxon>
    </lineage>
</organism>
<protein>
    <submittedName>
        <fullName evidence="2">Peptidase inhibitor family I36</fullName>
    </submittedName>
</protein>
<dbReference type="eggNOG" id="COG1653">
    <property type="taxonomic scope" value="Bacteria"/>
</dbReference>
<proteinExistence type="predicted"/>
<dbReference type="AlphaFoldDB" id="A0A1I4WRT6"/>
<dbReference type="EMBL" id="FOVH01000001">
    <property type="protein sequence ID" value="SFN15873.1"/>
    <property type="molecule type" value="Genomic_DNA"/>
</dbReference>
<dbReference type="OrthoDB" id="3700467at2"/>
<feature type="chain" id="PRO_5010242409" evidence="1">
    <location>
        <begin position="26"/>
        <end position="124"/>
    </location>
</feature>
<keyword evidence="3" id="KW-1185">Reference proteome</keyword>
<keyword evidence="1" id="KW-0732">Signal</keyword>
<dbReference type="Proteomes" id="UP000183413">
    <property type="component" value="Unassembled WGS sequence"/>
</dbReference>
<evidence type="ECO:0000313" key="3">
    <source>
        <dbReference type="Proteomes" id="UP000183413"/>
    </source>
</evidence>
<sequence length="124" mass="13801">MKKITVAAMAAAGLATLLTPTTAQADAAWQGSCAKGDFCVWSDKNGTGIKCAWTGDDPDWYGGDIRCNPRFFVVSYWNNGYTGSYSKVKVYMQANYKRHWATIPAGKRESLWEGQPLRSHRWAN</sequence>
<dbReference type="Pfam" id="PF03995">
    <property type="entry name" value="Inhibitor_I36"/>
    <property type="match status" value="1"/>
</dbReference>
<feature type="signal peptide" evidence="1">
    <location>
        <begin position="1"/>
        <end position="25"/>
    </location>
</feature>
<evidence type="ECO:0000313" key="2">
    <source>
        <dbReference type="EMBL" id="SFN15873.1"/>
    </source>
</evidence>
<accession>A0A1I4WRT6</accession>